<dbReference type="RefSeq" id="WP_410035303.1">
    <property type="nucleotide sequence ID" value="NZ_JBGMEF010000014.1"/>
</dbReference>
<evidence type="ECO:0000256" key="1">
    <source>
        <dbReference type="ARBA" id="ARBA00009792"/>
    </source>
</evidence>
<dbReference type="Gene3D" id="1.20.1270.50">
    <property type="entry name" value="Glycoside hydrolase family 38, central domain"/>
    <property type="match status" value="1"/>
</dbReference>
<dbReference type="InterPro" id="IPR011330">
    <property type="entry name" value="Glyco_hydro/deAcase_b/a-brl"/>
</dbReference>
<dbReference type="Gene3D" id="3.20.110.10">
    <property type="entry name" value="Glycoside hydrolase 38, N terminal domain"/>
    <property type="match status" value="1"/>
</dbReference>
<dbReference type="InterPro" id="IPR028995">
    <property type="entry name" value="Glyco_hydro_57/38_cen_sf"/>
</dbReference>
<comment type="caution">
    <text evidence="6">The sequence shown here is derived from an EMBL/GenBank/DDBJ whole genome shotgun (WGS) entry which is preliminary data.</text>
</comment>
<evidence type="ECO:0000259" key="5">
    <source>
        <dbReference type="SMART" id="SM00872"/>
    </source>
</evidence>
<dbReference type="InterPro" id="IPR041509">
    <property type="entry name" value="GH38_beta-1"/>
</dbReference>
<dbReference type="InterPro" id="IPR027291">
    <property type="entry name" value="Glyco_hydro_38_N_sf"/>
</dbReference>
<dbReference type="InterPro" id="IPR015341">
    <property type="entry name" value="Glyco_hydro_38_cen"/>
</dbReference>
<dbReference type="Proteomes" id="UP001637994">
    <property type="component" value="Unassembled WGS sequence"/>
</dbReference>
<dbReference type="InterPro" id="IPR011013">
    <property type="entry name" value="Gal_mutarotase_sf_dom"/>
</dbReference>
<protein>
    <submittedName>
        <fullName evidence="6">Alpha-mannosidase</fullName>
    </submittedName>
</protein>
<gene>
    <name evidence="6" type="ORF">ACCQ42_02815</name>
</gene>
<dbReference type="CDD" id="cd10814">
    <property type="entry name" value="GH38N_AMII_SpGH38_like"/>
    <property type="match status" value="1"/>
</dbReference>
<reference evidence="6 7" key="1">
    <citation type="journal article" date="2025" name="Anaerobe">
        <title>Description of Anaerococcus kampingiae sp. nov., Anaerococcus groningensis sp. nov., Anaerococcus martiniensis sp. nov., and Anaerococcus cruorum sp. nov., isolated from human clinical specimens.</title>
        <authorList>
            <person name="Boiten K.E."/>
            <person name="Meijer J."/>
            <person name="van Wezel E.M."/>
            <person name="Veloo A.C.M."/>
        </authorList>
    </citation>
    <scope>NUCLEOTIDE SEQUENCE [LARGE SCALE GENOMIC DNA]</scope>
    <source>
        <strain evidence="6 7">ENR0874</strain>
    </source>
</reference>
<dbReference type="SUPFAM" id="SSF74650">
    <property type="entry name" value="Galactose mutarotase-like"/>
    <property type="match status" value="1"/>
</dbReference>
<evidence type="ECO:0000256" key="3">
    <source>
        <dbReference type="ARBA" id="ARBA00022801"/>
    </source>
</evidence>
<keyword evidence="2" id="KW-0479">Metal-binding</keyword>
<dbReference type="Pfam" id="PF18438">
    <property type="entry name" value="Glyco_hydro_38"/>
    <property type="match status" value="1"/>
</dbReference>
<evidence type="ECO:0000313" key="6">
    <source>
        <dbReference type="EMBL" id="MFO3666700.1"/>
    </source>
</evidence>
<dbReference type="PANTHER" id="PTHR46017:SF2">
    <property type="entry name" value="MANNOSYLGLYCERATE HYDROLASE"/>
    <property type="match status" value="1"/>
</dbReference>
<sequence>MKKTVHIVSHTHWDREWYLPYENHHMRLIDLMDGVLEAFEDPDFKYYWLDGHYLPIEDYLQVRPQNKEKIKNLIEAGKLKLGPWYILQDAFLTSGESNLKNLSLGIKNIKKWGHPSMIGYFPDTFGNIGQASQILKKAGIDVAYFGRGVKATGFDNVVIEDFTSKNSEIYWQSPNGDKTLSVLFANWYANGLDIPEDEDELKAYMNKRIADMEKYASTNQLLLMNGCDHSPVQKNIGQIIKKANALYEDYNFIHSNLDLYFKALEEEVGDLDTIKGELRSQATDGWWTLNSTSSSRYYLKKYNKSLEMRFEEILQPLFTLFVDEDAYPQQKLDYFYQELVKNHPHDSICGCSIDSVHDGNLRRFKSVYDGLDYLEDFAKKKIRETTANANNHAICIINTLPYKRMKEVLTDIEIDRKFFGIDYPEVYDELAGKAVPSLKLVDEDGVEIPAEITYLGTGFGYILPDDKFRKPYFANRARVRFTLKLKAFEKKILRLVSGKSSFTSREINEKTIENDFYKLEINDNASLNIYDKSSGLTFKNVLAIEDTGDIGNEYIYRQSTDGARILGGKLIDQKIIRENDQTIIKLRETFTLPKSAEDKLLAEQIRLNDITQRRANRASDLIEMTIDKEITLYDKNIPLKVKISLKNLAKDHRMRLLFGHNLATDKVYAESIFECVERDAYPPQTWKNPDYSQNFNRYVQVMDNDKKGFGVSAVGPAEYEMVRGEGLYITLFRSVGELGDWGYFPTPDAQLIKDDLSEMTFDFYFAGFENDFDKNRQDILQARVDFVSLGLDKNEIEKKDTNLPQIDLGDNLFSTLYRNDKNEPILRVFNPGESPKELDLKAVEYDILGDVKIKDEIDKILPGFEIKTYRLEL</sequence>
<evidence type="ECO:0000256" key="2">
    <source>
        <dbReference type="ARBA" id="ARBA00022723"/>
    </source>
</evidence>
<dbReference type="Gene3D" id="2.60.40.2210">
    <property type="match status" value="1"/>
</dbReference>
<dbReference type="EMBL" id="JBGMEF010000014">
    <property type="protein sequence ID" value="MFO3666700.1"/>
    <property type="molecule type" value="Genomic_DNA"/>
</dbReference>
<dbReference type="Pfam" id="PF09261">
    <property type="entry name" value="Alpha-mann_mid"/>
    <property type="match status" value="1"/>
</dbReference>
<keyword evidence="7" id="KW-1185">Reference proteome</keyword>
<evidence type="ECO:0000313" key="7">
    <source>
        <dbReference type="Proteomes" id="UP001637994"/>
    </source>
</evidence>
<dbReference type="InterPro" id="IPR037094">
    <property type="entry name" value="Glyco_hydro_38_cen_sf"/>
</dbReference>
<name>A0ABW9MC07_9FIRM</name>
<dbReference type="SUPFAM" id="SSF88713">
    <property type="entry name" value="Glycoside hydrolase/deacetylase"/>
    <property type="match status" value="1"/>
</dbReference>
<keyword evidence="4" id="KW-0326">Glycosidase</keyword>
<dbReference type="Gene3D" id="2.70.98.30">
    <property type="entry name" value="Golgi alpha-mannosidase II, domain 4"/>
    <property type="match status" value="1"/>
</dbReference>
<organism evidence="6 7">
    <name type="scientific">Anaerococcus kampingae</name>
    <dbReference type="NCBI Taxonomy" id="3115614"/>
    <lineage>
        <taxon>Bacteria</taxon>
        <taxon>Bacillati</taxon>
        <taxon>Bacillota</taxon>
        <taxon>Tissierellia</taxon>
        <taxon>Tissierellales</taxon>
        <taxon>Peptoniphilaceae</taxon>
        <taxon>Anaerococcus</taxon>
    </lineage>
</organism>
<dbReference type="SUPFAM" id="SSF88688">
    <property type="entry name" value="Families 57/38 glycoside transferase middle domain"/>
    <property type="match status" value="1"/>
</dbReference>
<dbReference type="Pfam" id="PF01074">
    <property type="entry name" value="Glyco_hydro_38N"/>
    <property type="match status" value="1"/>
</dbReference>
<evidence type="ECO:0000256" key="4">
    <source>
        <dbReference type="ARBA" id="ARBA00023295"/>
    </source>
</evidence>
<dbReference type="InterPro" id="IPR000602">
    <property type="entry name" value="Glyco_hydro_38_N"/>
</dbReference>
<dbReference type="Pfam" id="PF07748">
    <property type="entry name" value="Glyco_hydro_38C"/>
    <property type="match status" value="1"/>
</dbReference>
<comment type="similarity">
    <text evidence="1">Belongs to the glycosyl hydrolase 38 family.</text>
</comment>
<accession>A0ABW9MC07</accession>
<keyword evidence="3" id="KW-0378">Hydrolase</keyword>
<proteinExistence type="inferred from homology"/>
<dbReference type="InterPro" id="IPR011682">
    <property type="entry name" value="Glyco_hydro_38_C"/>
</dbReference>
<dbReference type="PANTHER" id="PTHR46017">
    <property type="entry name" value="ALPHA-MANNOSIDASE 2C1"/>
    <property type="match status" value="1"/>
</dbReference>
<feature type="domain" description="Glycoside hydrolase family 38 central" evidence="5">
    <location>
        <begin position="292"/>
        <end position="364"/>
    </location>
</feature>
<dbReference type="SMART" id="SM00872">
    <property type="entry name" value="Alpha-mann_mid"/>
    <property type="match status" value="1"/>
</dbReference>